<dbReference type="EMBL" id="AABL01000921">
    <property type="protein sequence ID" value="EAA22793.1"/>
    <property type="molecule type" value="Genomic_DNA"/>
</dbReference>
<dbReference type="PROSITE" id="PS50051">
    <property type="entry name" value="MCM_2"/>
    <property type="match status" value="1"/>
</dbReference>
<dbReference type="Gene3D" id="2.20.28.10">
    <property type="match status" value="1"/>
</dbReference>
<evidence type="ECO:0000256" key="3">
    <source>
        <dbReference type="ARBA" id="ARBA00022840"/>
    </source>
</evidence>
<reference evidence="10 11" key="1">
    <citation type="journal article" date="2002" name="Nature">
        <title>Genome sequence and comparative analysis of the model rodent malaria parasite Plasmodium yoelii yoelii.</title>
        <authorList>
            <person name="Carlton J.M."/>
            <person name="Angiuoli S.V."/>
            <person name="Suh B.B."/>
            <person name="Kooij T.W."/>
            <person name="Pertea M."/>
            <person name="Silva J.C."/>
            <person name="Ermolaeva M.D."/>
            <person name="Allen J.E."/>
            <person name="Selengut J.D."/>
            <person name="Koo H.L."/>
            <person name="Peterson J.D."/>
            <person name="Pop M."/>
            <person name="Kosack D.S."/>
            <person name="Shumway M.F."/>
            <person name="Bidwell S.L."/>
            <person name="Shallom S.J."/>
            <person name="van Aken S.E."/>
            <person name="Riedmuller S.B."/>
            <person name="Feldblyum T.V."/>
            <person name="Cho J.K."/>
            <person name="Quackenbush J."/>
            <person name="Sedegah M."/>
            <person name="Shoaibi A."/>
            <person name="Cummings L.M."/>
            <person name="Florens L."/>
            <person name="Yates J.R."/>
            <person name="Raine J.D."/>
            <person name="Sinden R.E."/>
            <person name="Harris M.A."/>
            <person name="Cunningham D.A."/>
            <person name="Preiser P.R."/>
            <person name="Bergman L.W."/>
            <person name="Vaidya A.B."/>
            <person name="van Lin L.H."/>
            <person name="Janse C.J."/>
            <person name="Waters A.P."/>
            <person name="Smith H.O."/>
            <person name="White O.R."/>
            <person name="Salzberg S.L."/>
            <person name="Venter J.C."/>
            <person name="Fraser C.M."/>
            <person name="Hoffman S.L."/>
            <person name="Gardner M.J."/>
            <person name="Carucci D.J."/>
        </authorList>
    </citation>
    <scope>NUCLEOTIDE SEQUENCE [LARGE SCALE GENOMIC DNA]</scope>
    <source>
        <strain evidence="10 11">17XNL</strain>
    </source>
</reference>
<evidence type="ECO:0000256" key="5">
    <source>
        <dbReference type="ARBA" id="ARBA00023306"/>
    </source>
</evidence>
<dbReference type="InParanoid" id="Q7RJM3"/>
<comment type="caution">
    <text evidence="10">The sequence shown here is derived from an EMBL/GenBank/DDBJ whole genome shotgun (WGS) entry which is preliminary data.</text>
</comment>
<protein>
    <recommendedName>
        <fullName evidence="1">DNA helicase</fullName>
        <ecNumber evidence="1">3.6.4.12</ecNumber>
    </recommendedName>
</protein>
<dbReference type="Proteomes" id="UP000008553">
    <property type="component" value="Unassembled WGS sequence"/>
</dbReference>
<feature type="domain" description="MCM C-terminal AAA(+) ATPase" evidence="9">
    <location>
        <begin position="415"/>
        <end position="621"/>
    </location>
</feature>
<proteinExistence type="inferred from homology"/>
<dbReference type="SUPFAM" id="SSF52540">
    <property type="entry name" value="P-loop containing nucleoside triphosphate hydrolases"/>
    <property type="match status" value="1"/>
</dbReference>
<dbReference type="GO" id="GO:0042555">
    <property type="term" value="C:MCM complex"/>
    <property type="evidence" value="ECO:0007669"/>
    <property type="project" value="InterPro"/>
</dbReference>
<dbReference type="AlphaFoldDB" id="Q7RJM3"/>
<keyword evidence="2 6" id="KW-0547">Nucleotide-binding</keyword>
<dbReference type="PANTHER" id="PTHR11630">
    <property type="entry name" value="DNA REPLICATION LICENSING FACTOR MCM FAMILY MEMBER"/>
    <property type="match status" value="1"/>
</dbReference>
<dbReference type="InterPro" id="IPR003593">
    <property type="entry name" value="AAA+_ATPase"/>
</dbReference>
<dbReference type="SMART" id="SM00382">
    <property type="entry name" value="AAA"/>
    <property type="match status" value="1"/>
</dbReference>
<dbReference type="GO" id="GO:0017116">
    <property type="term" value="F:single-stranded DNA helicase activity"/>
    <property type="evidence" value="ECO:0007669"/>
    <property type="project" value="TreeGrafter"/>
</dbReference>
<dbReference type="InterPro" id="IPR012340">
    <property type="entry name" value="NA-bd_OB-fold"/>
</dbReference>
<dbReference type="Pfam" id="PF00493">
    <property type="entry name" value="MCM"/>
    <property type="match status" value="1"/>
</dbReference>
<dbReference type="GO" id="GO:0006271">
    <property type="term" value="P:DNA strand elongation involved in DNA replication"/>
    <property type="evidence" value="ECO:0007669"/>
    <property type="project" value="TreeGrafter"/>
</dbReference>
<dbReference type="CDD" id="cd17758">
    <property type="entry name" value="MCM7"/>
    <property type="match status" value="1"/>
</dbReference>
<keyword evidence="3 6" id="KW-0067">ATP-binding</keyword>
<dbReference type="GO" id="GO:0000727">
    <property type="term" value="P:double-strand break repair via break-induced replication"/>
    <property type="evidence" value="ECO:0007669"/>
    <property type="project" value="TreeGrafter"/>
</dbReference>
<dbReference type="GO" id="GO:0003697">
    <property type="term" value="F:single-stranded DNA binding"/>
    <property type="evidence" value="ECO:0007669"/>
    <property type="project" value="TreeGrafter"/>
</dbReference>
<comment type="similarity">
    <text evidence="6">Belongs to the MCM family.</text>
</comment>
<sequence length="850" mass="97536">MDVIFMCVFFFFFFLQTYMGVKDMGEKGLDIRTFVDDNHTKYLDAVKNYSSHIDELVKFFDTFEDPSINHINWGKLKYKGYLQKIYNHDTEILPIYLDDLREHFCKENKDADYSVYNGIMTNTHRYVELLYTAADKCLSDECYKRFIKEYGEEDETEKTKRKNLRRINNEDVSGYSTDESEKEAFNNLFRDMIKPIEEIREERMKEYKLPAYLRVNFEIILIPSSRDLIRKMRIVNADCIGSLSTFECEVIRATQLKPRIQVATYECDRCHVFAYKAVDGPFFMPLFDCPGCTNVHGIRGSLKFQAKLSKFVKYQEIKVQELASQLPEGDIPRSMNCIIHGASTTSVQPGMHVTLTGVLMPVTKSGFQALKGGLIAEKVFHIYYVQNNKENFNEHIDNYDKIMEEVQKLKSSPNLYERLAYNIGPEIYGHEDVKKALLLQLIGGCTKKKKDGGLIRGDIHILLMGDPGVAKSQLMKKVCLIASRSIYTTGKGSSSVGLTAAVLKDPNTGETTLEGGALVLADKGICCIDEFDKMDEFDRSAIYEVMEQQTVSIAKAGHCSNMPARSSVLAAANPINGRYDCKKSVMLNMNLPAALLTRFDLQFLLLDISDRDKDKRLAEHVLNILKCVDSTDDKKKKRKKKKTGLNNKDDNDDDGYEEIDKTVLRAFIQLAKRKQPTISPELIPKITQWYVSSRQLESQQERYNDTRINYTTPRALLAILRISQALARVRDSDIIETPDFEEAIRLTEQSKASVSLQTEKRRRKDSSTEIMNIIKTIKEKIMEKKKKWNGWIPIEEIERESLTKGFTKAHVFSTIDRYVELTVFTINEENTAIAFPNDIYATGDDEENDF</sequence>
<evidence type="ECO:0000256" key="7">
    <source>
        <dbReference type="SAM" id="MobiDB-lite"/>
    </source>
</evidence>
<feature type="signal peptide" evidence="8">
    <location>
        <begin position="1"/>
        <end position="20"/>
    </location>
</feature>
<dbReference type="Pfam" id="PF17855">
    <property type="entry name" value="MCM_lid"/>
    <property type="match status" value="1"/>
</dbReference>
<evidence type="ECO:0000256" key="6">
    <source>
        <dbReference type="RuleBase" id="RU004070"/>
    </source>
</evidence>
<dbReference type="InterPro" id="IPR041562">
    <property type="entry name" value="MCM_lid"/>
</dbReference>
<evidence type="ECO:0000256" key="8">
    <source>
        <dbReference type="SAM" id="SignalP"/>
    </source>
</evidence>
<dbReference type="SUPFAM" id="SSF50249">
    <property type="entry name" value="Nucleic acid-binding proteins"/>
    <property type="match status" value="1"/>
</dbReference>
<evidence type="ECO:0000313" key="10">
    <source>
        <dbReference type="EMBL" id="EAA22793.1"/>
    </source>
</evidence>
<dbReference type="FunFam" id="3.40.50.300:FF:000501">
    <property type="entry name" value="DNA replication licensing factor MCM7"/>
    <property type="match status" value="1"/>
</dbReference>
<evidence type="ECO:0000256" key="1">
    <source>
        <dbReference type="ARBA" id="ARBA00012551"/>
    </source>
</evidence>
<dbReference type="PROSITE" id="PS00847">
    <property type="entry name" value="MCM_1"/>
    <property type="match status" value="1"/>
</dbReference>
<dbReference type="InterPro" id="IPR008050">
    <property type="entry name" value="MCM7"/>
</dbReference>
<organism evidence="10 11">
    <name type="scientific">Plasmodium yoelii yoelii</name>
    <dbReference type="NCBI Taxonomy" id="73239"/>
    <lineage>
        <taxon>Eukaryota</taxon>
        <taxon>Sar</taxon>
        <taxon>Alveolata</taxon>
        <taxon>Apicomplexa</taxon>
        <taxon>Aconoidasida</taxon>
        <taxon>Haemosporida</taxon>
        <taxon>Plasmodiidae</taxon>
        <taxon>Plasmodium</taxon>
        <taxon>Plasmodium (Vinckeia)</taxon>
    </lineage>
</organism>
<dbReference type="InterPro" id="IPR027417">
    <property type="entry name" value="P-loop_NTPase"/>
</dbReference>
<dbReference type="InterPro" id="IPR001208">
    <property type="entry name" value="MCM_dom"/>
</dbReference>
<accession>Q7RJM3</accession>
<gene>
    <name evidence="10" type="ORF">PY03236</name>
</gene>
<dbReference type="Gene3D" id="2.40.50.140">
    <property type="entry name" value="Nucleic acid-binding proteins"/>
    <property type="match status" value="1"/>
</dbReference>
<name>Q7RJM3_PLAYO</name>
<dbReference type="GO" id="GO:0005524">
    <property type="term" value="F:ATP binding"/>
    <property type="evidence" value="ECO:0007669"/>
    <property type="project" value="UniProtKB-KW"/>
</dbReference>
<evidence type="ECO:0000256" key="4">
    <source>
        <dbReference type="ARBA" id="ARBA00023125"/>
    </source>
</evidence>
<evidence type="ECO:0000313" key="11">
    <source>
        <dbReference type="Proteomes" id="UP000008553"/>
    </source>
</evidence>
<dbReference type="InterPro" id="IPR031327">
    <property type="entry name" value="MCM"/>
</dbReference>
<evidence type="ECO:0000256" key="2">
    <source>
        <dbReference type="ARBA" id="ARBA00022741"/>
    </source>
</evidence>
<dbReference type="EC" id="3.6.4.12" evidence="1"/>
<dbReference type="Pfam" id="PF17207">
    <property type="entry name" value="MCM_OB"/>
    <property type="match status" value="1"/>
</dbReference>
<keyword evidence="4 6" id="KW-0238">DNA-binding</keyword>
<dbReference type="KEGG" id="pyo:PY17X_0805800"/>
<dbReference type="FunCoup" id="Q7RJM3">
    <property type="interactions" value="507"/>
</dbReference>
<dbReference type="PRINTS" id="PR01657">
    <property type="entry name" value="MCMFAMILY"/>
</dbReference>
<dbReference type="GO" id="GO:0006270">
    <property type="term" value="P:DNA replication initiation"/>
    <property type="evidence" value="ECO:0007669"/>
    <property type="project" value="InterPro"/>
</dbReference>
<dbReference type="PaxDb" id="73239-Q7RJM3"/>
<dbReference type="InterPro" id="IPR033762">
    <property type="entry name" value="MCM_OB"/>
</dbReference>
<dbReference type="InterPro" id="IPR018525">
    <property type="entry name" value="MCM_CS"/>
</dbReference>
<dbReference type="STRING" id="73239.Q7RJM3"/>
<keyword evidence="11" id="KW-1185">Reference proteome</keyword>
<keyword evidence="8" id="KW-0732">Signal</keyword>
<feature type="chain" id="PRO_5004293974" description="DNA helicase" evidence="8">
    <location>
        <begin position="21"/>
        <end position="850"/>
    </location>
</feature>
<dbReference type="Gene3D" id="3.40.50.300">
    <property type="entry name" value="P-loop containing nucleotide triphosphate hydrolases"/>
    <property type="match status" value="1"/>
</dbReference>
<dbReference type="PANTHER" id="PTHR11630:SF26">
    <property type="entry name" value="DNA REPLICATION LICENSING FACTOR MCM7"/>
    <property type="match status" value="1"/>
</dbReference>
<dbReference type="SMART" id="SM00350">
    <property type="entry name" value="MCM"/>
    <property type="match status" value="1"/>
</dbReference>
<evidence type="ECO:0000259" key="9">
    <source>
        <dbReference type="PROSITE" id="PS50051"/>
    </source>
</evidence>
<feature type="region of interest" description="Disordered" evidence="7">
    <location>
        <begin position="633"/>
        <end position="654"/>
    </location>
</feature>
<keyword evidence="5" id="KW-0131">Cell cycle</keyword>
<dbReference type="GO" id="GO:0005634">
    <property type="term" value="C:nucleus"/>
    <property type="evidence" value="ECO:0007669"/>
    <property type="project" value="TreeGrafter"/>
</dbReference>